<accession>A0A418Y5V1</accession>
<dbReference type="SUPFAM" id="SSF55874">
    <property type="entry name" value="ATPase domain of HSP90 chaperone/DNA topoisomerase II/histidine kinase"/>
    <property type="match status" value="1"/>
</dbReference>
<evidence type="ECO:0000259" key="3">
    <source>
        <dbReference type="SMART" id="SM00387"/>
    </source>
</evidence>
<keyword evidence="2" id="KW-0812">Transmembrane</keyword>
<keyword evidence="2" id="KW-1133">Transmembrane helix</keyword>
<proteinExistence type="predicted"/>
<dbReference type="InterPro" id="IPR010559">
    <property type="entry name" value="Sig_transdc_His_kin_internal"/>
</dbReference>
<evidence type="ECO:0000256" key="2">
    <source>
        <dbReference type="SAM" id="Phobius"/>
    </source>
</evidence>
<feature type="transmembrane region" description="Helical" evidence="2">
    <location>
        <begin position="141"/>
        <end position="163"/>
    </location>
</feature>
<gene>
    <name evidence="4" type="ORF">D3872_05470</name>
</gene>
<keyword evidence="2" id="KW-0472">Membrane</keyword>
<dbReference type="EMBL" id="QYUP01000060">
    <property type="protein sequence ID" value="RJG22380.1"/>
    <property type="molecule type" value="Genomic_DNA"/>
</dbReference>
<keyword evidence="4" id="KW-0808">Transferase</keyword>
<name>A0A418Y5V1_9BURK</name>
<evidence type="ECO:0000256" key="1">
    <source>
        <dbReference type="SAM" id="Coils"/>
    </source>
</evidence>
<dbReference type="OrthoDB" id="2514702at2"/>
<dbReference type="PANTHER" id="PTHR34220:SF9">
    <property type="entry name" value="SIGNAL TRANSDUCTION HISTIDINE KINASE INTERNAL REGION DOMAIN-CONTAINING PROTEIN"/>
    <property type="match status" value="1"/>
</dbReference>
<evidence type="ECO:0000313" key="4">
    <source>
        <dbReference type="EMBL" id="RJG22380.1"/>
    </source>
</evidence>
<dbReference type="GO" id="GO:0016020">
    <property type="term" value="C:membrane"/>
    <property type="evidence" value="ECO:0007669"/>
    <property type="project" value="InterPro"/>
</dbReference>
<dbReference type="InterPro" id="IPR036890">
    <property type="entry name" value="HATPase_C_sf"/>
</dbReference>
<sequence length="385" mass="42527">MPRLNGCRCDKRRFSGLERRSVNGDCCKHEKHASTIRTVSRLGAAYSAPIRRRARHHRAALVVLARSHVHCLCEGGFTHRLCRHCPAAGLYGSWQGAPAHRTEIGAQAACGWLDGAAGLVRQFLAVDGGDVVAYMRTPKNFAGFVVLSIVGLVFGVIVTLVALRLERKERDRADRLQIELEKNMLERELLDARLRLLQAQIEPHFLFNTLANIEALVESRSDNAGPVLRHLIAYLRAAMPRLSDADATLDTELQLVRAYLELMHMRMPDRLQFSVPNVPDLNHMRFPAMALLTLVENVVRHGIDPSLTGGRIEVGGKRDSKTGIVTLSVADTGIGMSETALAGTGLSNLRTRLQAIYGPDARLDLHEETPHGLRVELVFHPGNHA</sequence>
<evidence type="ECO:0000313" key="5">
    <source>
        <dbReference type="Proteomes" id="UP000284006"/>
    </source>
</evidence>
<feature type="coiled-coil region" evidence="1">
    <location>
        <begin position="168"/>
        <end position="202"/>
    </location>
</feature>
<dbReference type="Pfam" id="PF06580">
    <property type="entry name" value="His_kinase"/>
    <property type="match status" value="1"/>
</dbReference>
<dbReference type="InterPro" id="IPR003594">
    <property type="entry name" value="HATPase_dom"/>
</dbReference>
<reference evidence="4 5" key="1">
    <citation type="submission" date="2018-09" db="EMBL/GenBank/DDBJ databases">
        <authorList>
            <person name="Zhu H."/>
        </authorList>
    </citation>
    <scope>NUCLEOTIDE SEQUENCE [LARGE SCALE GENOMIC DNA]</scope>
    <source>
        <strain evidence="4 5">K1S02-61</strain>
    </source>
</reference>
<dbReference type="GO" id="GO:0000155">
    <property type="term" value="F:phosphorelay sensor kinase activity"/>
    <property type="evidence" value="ECO:0007669"/>
    <property type="project" value="InterPro"/>
</dbReference>
<dbReference type="InterPro" id="IPR050640">
    <property type="entry name" value="Bact_2-comp_sensor_kinase"/>
</dbReference>
<organism evidence="4 5">
    <name type="scientific">Massilia cavernae</name>
    <dbReference type="NCBI Taxonomy" id="2320864"/>
    <lineage>
        <taxon>Bacteria</taxon>
        <taxon>Pseudomonadati</taxon>
        <taxon>Pseudomonadota</taxon>
        <taxon>Betaproteobacteria</taxon>
        <taxon>Burkholderiales</taxon>
        <taxon>Oxalobacteraceae</taxon>
        <taxon>Telluria group</taxon>
        <taxon>Massilia</taxon>
    </lineage>
</organism>
<comment type="caution">
    <text evidence="4">The sequence shown here is derived from an EMBL/GenBank/DDBJ whole genome shotgun (WGS) entry which is preliminary data.</text>
</comment>
<keyword evidence="1" id="KW-0175">Coiled coil</keyword>
<dbReference type="Proteomes" id="UP000284006">
    <property type="component" value="Unassembled WGS sequence"/>
</dbReference>
<dbReference type="Gene3D" id="3.30.565.10">
    <property type="entry name" value="Histidine kinase-like ATPase, C-terminal domain"/>
    <property type="match status" value="1"/>
</dbReference>
<feature type="domain" description="Histidine kinase/HSP90-like ATPase" evidence="3">
    <location>
        <begin position="286"/>
        <end position="383"/>
    </location>
</feature>
<keyword evidence="4" id="KW-0418">Kinase</keyword>
<dbReference type="SMART" id="SM00387">
    <property type="entry name" value="HATPase_c"/>
    <property type="match status" value="1"/>
</dbReference>
<dbReference type="PANTHER" id="PTHR34220">
    <property type="entry name" value="SENSOR HISTIDINE KINASE YPDA"/>
    <property type="match status" value="1"/>
</dbReference>
<keyword evidence="5" id="KW-1185">Reference proteome</keyword>
<protein>
    <submittedName>
        <fullName evidence="4">Sensor histidine kinase</fullName>
    </submittedName>
</protein>
<dbReference type="AlphaFoldDB" id="A0A418Y5V1"/>